<comment type="caution">
    <text evidence="1">The sequence shown here is derived from an EMBL/GenBank/DDBJ whole genome shotgun (WGS) entry which is preliminary data.</text>
</comment>
<evidence type="ECO:0000313" key="1">
    <source>
        <dbReference type="EMBL" id="KAI0050091.1"/>
    </source>
</evidence>
<gene>
    <name evidence="1" type="ORF">FA95DRAFT_683632</name>
</gene>
<protein>
    <submittedName>
        <fullName evidence="1">SET domain-containing protein</fullName>
    </submittedName>
</protein>
<dbReference type="EMBL" id="MU275865">
    <property type="protein sequence ID" value="KAI0050091.1"/>
    <property type="molecule type" value="Genomic_DNA"/>
</dbReference>
<dbReference type="Proteomes" id="UP000814033">
    <property type="component" value="Unassembled WGS sequence"/>
</dbReference>
<keyword evidence="2" id="KW-1185">Reference proteome</keyword>
<accession>A0ACB8S1Y2</accession>
<proteinExistence type="predicted"/>
<name>A0ACB8S1Y2_9AGAM</name>
<organism evidence="1 2">
    <name type="scientific">Auriscalpium vulgare</name>
    <dbReference type="NCBI Taxonomy" id="40419"/>
    <lineage>
        <taxon>Eukaryota</taxon>
        <taxon>Fungi</taxon>
        <taxon>Dikarya</taxon>
        <taxon>Basidiomycota</taxon>
        <taxon>Agaricomycotina</taxon>
        <taxon>Agaricomycetes</taxon>
        <taxon>Russulales</taxon>
        <taxon>Auriscalpiaceae</taxon>
        <taxon>Auriscalpium</taxon>
    </lineage>
</organism>
<evidence type="ECO:0000313" key="2">
    <source>
        <dbReference type="Proteomes" id="UP000814033"/>
    </source>
</evidence>
<sequence length="416" mass="45671">MPRGHGKKRKRVRPTPAHQPEESGQPLASGQVVAESTSVSVPASSPSFVSSSPAINPAPPASTDVPKYYGDLSAILARMVVDPDFRMRIFVPPDQSFVFAYWPDIKDCLLARPDAFTPLSSPARPPFEIRAILGKGMGMVATEAIAPGALIVRERPLLAVPMTLPGFYMDMLSNTSYMPESIRTEYFSLTNCKPPELPHAIGILNTNSVALNIMPGQLDDYCGVFKSICRVNHSCSPNAHTRWDADTFAGELRAVRSIAAGEEITFPYTDILVPRHERQEFLLRRYKFTCKCPACSLPPAAQARNDQARTHIDTVVLPSLLSVSAQGTRSVRELLDLVALLQEADSGSPMIWRIVAKELAGTYCGLGMREEAVKWARKAMEMTIAHTGKDKGWAAVVEAPERTEVWRSKVGVRRGK</sequence>
<reference evidence="1" key="1">
    <citation type="submission" date="2021-02" db="EMBL/GenBank/DDBJ databases">
        <authorList>
            <consortium name="DOE Joint Genome Institute"/>
            <person name="Ahrendt S."/>
            <person name="Looney B.P."/>
            <person name="Miyauchi S."/>
            <person name="Morin E."/>
            <person name="Drula E."/>
            <person name="Courty P.E."/>
            <person name="Chicoki N."/>
            <person name="Fauchery L."/>
            <person name="Kohler A."/>
            <person name="Kuo A."/>
            <person name="Labutti K."/>
            <person name="Pangilinan J."/>
            <person name="Lipzen A."/>
            <person name="Riley R."/>
            <person name="Andreopoulos W."/>
            <person name="He G."/>
            <person name="Johnson J."/>
            <person name="Barry K.W."/>
            <person name="Grigoriev I.V."/>
            <person name="Nagy L."/>
            <person name="Hibbett D."/>
            <person name="Henrissat B."/>
            <person name="Matheny P.B."/>
            <person name="Labbe J."/>
            <person name="Martin F."/>
        </authorList>
    </citation>
    <scope>NUCLEOTIDE SEQUENCE</scope>
    <source>
        <strain evidence="1">FP105234-sp</strain>
    </source>
</reference>
<reference evidence="1" key="2">
    <citation type="journal article" date="2022" name="New Phytol.">
        <title>Evolutionary transition to the ectomycorrhizal habit in the genomes of a hyperdiverse lineage of mushroom-forming fungi.</title>
        <authorList>
            <person name="Looney B."/>
            <person name="Miyauchi S."/>
            <person name="Morin E."/>
            <person name="Drula E."/>
            <person name="Courty P.E."/>
            <person name="Kohler A."/>
            <person name="Kuo A."/>
            <person name="LaButti K."/>
            <person name="Pangilinan J."/>
            <person name="Lipzen A."/>
            <person name="Riley R."/>
            <person name="Andreopoulos W."/>
            <person name="He G."/>
            <person name="Johnson J."/>
            <person name="Nolan M."/>
            <person name="Tritt A."/>
            <person name="Barry K.W."/>
            <person name="Grigoriev I.V."/>
            <person name="Nagy L.G."/>
            <person name="Hibbett D."/>
            <person name="Henrissat B."/>
            <person name="Matheny P.B."/>
            <person name="Labbe J."/>
            <person name="Martin F.M."/>
        </authorList>
    </citation>
    <scope>NUCLEOTIDE SEQUENCE</scope>
    <source>
        <strain evidence="1">FP105234-sp</strain>
    </source>
</reference>